<proteinExistence type="predicted"/>
<accession>A0A2V5I8I3</accession>
<evidence type="ECO:0000313" key="2">
    <source>
        <dbReference type="Proteomes" id="UP000248817"/>
    </source>
</evidence>
<sequence length="93" mass="10428">MDSRHTGNVVFCGVKTSFMIYDLSLPKSTTACLLAGLLACFVLHRSQSRPSSRFSPPIVISFPSRTTSRLIRWADRPNRSWDGGLYTHPLRTS</sequence>
<keyword evidence="2" id="KW-1185">Reference proteome</keyword>
<organism evidence="1 2">
    <name type="scientific">Aspergillus indologenus CBS 114.80</name>
    <dbReference type="NCBI Taxonomy" id="1450541"/>
    <lineage>
        <taxon>Eukaryota</taxon>
        <taxon>Fungi</taxon>
        <taxon>Dikarya</taxon>
        <taxon>Ascomycota</taxon>
        <taxon>Pezizomycotina</taxon>
        <taxon>Eurotiomycetes</taxon>
        <taxon>Eurotiomycetidae</taxon>
        <taxon>Eurotiales</taxon>
        <taxon>Aspergillaceae</taxon>
        <taxon>Aspergillus</taxon>
        <taxon>Aspergillus subgen. Circumdati</taxon>
    </lineage>
</organism>
<reference evidence="1 2" key="1">
    <citation type="submission" date="2018-02" db="EMBL/GenBank/DDBJ databases">
        <title>The genomes of Aspergillus section Nigri reveals drivers in fungal speciation.</title>
        <authorList>
            <consortium name="DOE Joint Genome Institute"/>
            <person name="Vesth T.C."/>
            <person name="Nybo J."/>
            <person name="Theobald S."/>
            <person name="Brandl J."/>
            <person name="Frisvad J.C."/>
            <person name="Nielsen K.F."/>
            <person name="Lyhne E.K."/>
            <person name="Kogle M.E."/>
            <person name="Kuo A."/>
            <person name="Riley R."/>
            <person name="Clum A."/>
            <person name="Nolan M."/>
            <person name="Lipzen A."/>
            <person name="Salamov A."/>
            <person name="Henrissat B."/>
            <person name="Wiebenga A."/>
            <person name="De vries R.P."/>
            <person name="Grigoriev I.V."/>
            <person name="Mortensen U.H."/>
            <person name="Andersen M.R."/>
            <person name="Baker S.E."/>
        </authorList>
    </citation>
    <scope>NUCLEOTIDE SEQUENCE [LARGE SCALE GENOMIC DNA]</scope>
    <source>
        <strain evidence="1 2">CBS 114.80</strain>
    </source>
</reference>
<name>A0A2V5I8I3_9EURO</name>
<gene>
    <name evidence="1" type="ORF">BP00DRAFT_134238</name>
</gene>
<evidence type="ECO:0000313" key="1">
    <source>
        <dbReference type="EMBL" id="PYI32969.1"/>
    </source>
</evidence>
<dbReference type="EMBL" id="KZ825487">
    <property type="protein sequence ID" value="PYI32969.1"/>
    <property type="molecule type" value="Genomic_DNA"/>
</dbReference>
<dbReference type="AlphaFoldDB" id="A0A2V5I8I3"/>
<protein>
    <submittedName>
        <fullName evidence="1">Uncharacterized protein</fullName>
    </submittedName>
</protein>
<dbReference type="Proteomes" id="UP000248817">
    <property type="component" value="Unassembled WGS sequence"/>
</dbReference>